<gene>
    <name evidence="1" type="ORF">ALO_14812</name>
</gene>
<reference evidence="1 2" key="1">
    <citation type="journal article" date="2011" name="EMBO J.">
        <title>Structural diversity of bacterial flagellar motors.</title>
        <authorList>
            <person name="Chen S."/>
            <person name="Beeby M."/>
            <person name="Murphy G.E."/>
            <person name="Leadbetter J.R."/>
            <person name="Hendrixson D.R."/>
            <person name="Briegel A."/>
            <person name="Li Z."/>
            <person name="Shi J."/>
            <person name="Tocheva E.I."/>
            <person name="Muller A."/>
            <person name="Dobro M.J."/>
            <person name="Jensen G.J."/>
        </authorList>
    </citation>
    <scope>NUCLEOTIDE SEQUENCE [LARGE SCALE GENOMIC DNA]</scope>
    <source>
        <strain evidence="1 2">DSM 6540</strain>
    </source>
</reference>
<dbReference type="Proteomes" id="UP000003240">
    <property type="component" value="Unassembled WGS sequence"/>
</dbReference>
<protein>
    <submittedName>
        <fullName evidence="1">Uncharacterized protein</fullName>
    </submittedName>
</protein>
<dbReference type="Pfam" id="PF21813">
    <property type="entry name" value="DUF6882"/>
    <property type="match status" value="1"/>
</dbReference>
<evidence type="ECO:0000313" key="1">
    <source>
        <dbReference type="EMBL" id="EGO63085.1"/>
    </source>
</evidence>
<keyword evidence="2" id="KW-1185">Reference proteome</keyword>
<dbReference type="STRING" id="1009370.ALO_14812"/>
<sequence length="157" mass="17694">MPFNKNMQDFMVQSMEGLRLQQQAHSEAWGLDRVERWDVDLESGTISFSFKDGTVAIAPVQVVGTYNPEDSTFLWGWDHPSIPEAVAEHAKQVLTFGREHHIENFMTRKVTCTEAEAWEFTAVAVRLAGANGGYRGDAGGPLVYMTFGEVRLQRQKE</sequence>
<dbReference type="AlphaFoldDB" id="F7NLJ0"/>
<evidence type="ECO:0000313" key="2">
    <source>
        <dbReference type="Proteomes" id="UP000003240"/>
    </source>
</evidence>
<dbReference type="eggNOG" id="ENOG5032TQK">
    <property type="taxonomic scope" value="Bacteria"/>
</dbReference>
<dbReference type="RefSeq" id="WP_004096932.1">
    <property type="nucleotide sequence ID" value="NZ_AFGF01000135.1"/>
</dbReference>
<dbReference type="EMBL" id="AFGF01000135">
    <property type="protein sequence ID" value="EGO63085.1"/>
    <property type="molecule type" value="Genomic_DNA"/>
</dbReference>
<organism evidence="1 2">
    <name type="scientific">Acetonema longum DSM 6540</name>
    <dbReference type="NCBI Taxonomy" id="1009370"/>
    <lineage>
        <taxon>Bacteria</taxon>
        <taxon>Bacillati</taxon>
        <taxon>Bacillota</taxon>
        <taxon>Negativicutes</taxon>
        <taxon>Acetonemataceae</taxon>
        <taxon>Acetonema</taxon>
    </lineage>
</organism>
<dbReference type="InterPro" id="IPR049249">
    <property type="entry name" value="DUF6882"/>
</dbReference>
<proteinExistence type="predicted"/>
<accession>F7NLJ0</accession>
<name>F7NLJ0_9FIRM</name>
<comment type="caution">
    <text evidence="1">The sequence shown here is derived from an EMBL/GenBank/DDBJ whole genome shotgun (WGS) entry which is preliminary data.</text>
</comment>